<dbReference type="Pfam" id="PF01636">
    <property type="entry name" value="APH"/>
    <property type="match status" value="1"/>
</dbReference>
<feature type="domain" description="Aminoglycoside phosphotransferase" evidence="1">
    <location>
        <begin position="16"/>
        <end position="245"/>
    </location>
</feature>
<dbReference type="STRING" id="43265.A0A545VXG5"/>
<dbReference type="PANTHER" id="PTHR21310:SF15">
    <property type="entry name" value="AMINOGLYCOSIDE PHOSPHOTRANSFERASE DOMAIN-CONTAINING PROTEIN"/>
    <property type="match status" value="1"/>
</dbReference>
<accession>A0A545VXG5</accession>
<keyword evidence="2" id="KW-0808">Transferase</keyword>
<dbReference type="SUPFAM" id="SSF56112">
    <property type="entry name" value="Protein kinase-like (PK-like)"/>
    <property type="match status" value="1"/>
</dbReference>
<name>A0A545VXG5_9HYPO</name>
<dbReference type="InterPro" id="IPR051678">
    <property type="entry name" value="AGP_Transferase"/>
</dbReference>
<gene>
    <name evidence="2" type="ORF">IF1G_06549</name>
</gene>
<dbReference type="InterPro" id="IPR011009">
    <property type="entry name" value="Kinase-like_dom_sf"/>
</dbReference>
<dbReference type="Proteomes" id="UP000315783">
    <property type="component" value="Unassembled WGS sequence"/>
</dbReference>
<dbReference type="GO" id="GO:0016740">
    <property type="term" value="F:transferase activity"/>
    <property type="evidence" value="ECO:0007669"/>
    <property type="project" value="UniProtKB-KW"/>
</dbReference>
<dbReference type="AlphaFoldDB" id="A0A545VXG5"/>
<evidence type="ECO:0000259" key="1">
    <source>
        <dbReference type="Pfam" id="PF01636"/>
    </source>
</evidence>
<dbReference type="OrthoDB" id="4867637at2759"/>
<dbReference type="PANTHER" id="PTHR21310">
    <property type="entry name" value="AMINOGLYCOSIDE PHOSPHOTRANSFERASE-RELATED-RELATED"/>
    <property type="match status" value="1"/>
</dbReference>
<evidence type="ECO:0000313" key="3">
    <source>
        <dbReference type="Proteomes" id="UP000315783"/>
    </source>
</evidence>
<dbReference type="EMBL" id="SPUK01000009">
    <property type="protein sequence ID" value="TQV94538.1"/>
    <property type="molecule type" value="Genomic_DNA"/>
</dbReference>
<protein>
    <submittedName>
        <fullName evidence="2">Aminoglycoside phosphotransferase</fullName>
    </submittedName>
</protein>
<keyword evidence="3" id="KW-1185">Reference proteome</keyword>
<organism evidence="2 3">
    <name type="scientific">Cordyceps javanica</name>
    <dbReference type="NCBI Taxonomy" id="43265"/>
    <lineage>
        <taxon>Eukaryota</taxon>
        <taxon>Fungi</taxon>
        <taxon>Dikarya</taxon>
        <taxon>Ascomycota</taxon>
        <taxon>Pezizomycotina</taxon>
        <taxon>Sordariomycetes</taxon>
        <taxon>Hypocreomycetidae</taxon>
        <taxon>Hypocreales</taxon>
        <taxon>Cordycipitaceae</taxon>
        <taxon>Cordyceps</taxon>
    </lineage>
</organism>
<reference evidence="2 3" key="1">
    <citation type="journal article" date="2019" name="Appl. Microbiol. Biotechnol.">
        <title>Genome sequence of Isaria javanica and comparative genome analysis insights into family S53 peptidase evolution in fungal entomopathogens.</title>
        <authorList>
            <person name="Lin R."/>
            <person name="Zhang X."/>
            <person name="Xin B."/>
            <person name="Zou M."/>
            <person name="Gao Y."/>
            <person name="Qin F."/>
            <person name="Hu Q."/>
            <person name="Xie B."/>
            <person name="Cheng X."/>
        </authorList>
    </citation>
    <scope>NUCLEOTIDE SEQUENCE [LARGE SCALE GENOMIC DNA]</scope>
    <source>
        <strain evidence="2 3">IJ1G</strain>
    </source>
</reference>
<proteinExistence type="predicted"/>
<comment type="caution">
    <text evidence="2">The sequence shown here is derived from an EMBL/GenBank/DDBJ whole genome shotgun (WGS) entry which is preliminary data.</text>
</comment>
<dbReference type="InterPro" id="IPR002575">
    <property type="entry name" value="Aminoglycoside_PTrfase"/>
</dbReference>
<evidence type="ECO:0000313" key="2">
    <source>
        <dbReference type="EMBL" id="TQV94538.1"/>
    </source>
</evidence>
<sequence length="355" mass="39734">MMGSANYHARIRFQDGSPSWLLRVPRVASFAVGLPATLADDLIRSEYATLKFLETTRVPAPRAFGYGVCSNGTDNGVGVSFLLMEELPGRPWTSQGATTGEKTRIWSHLAEIMVELERHPFPKAGFLCFQSFKIDVSAVASDRFVVLTPKGPFASSAAYYIAFAEQYLALIADGQLYTEYPVNAYLVYRFLKDNATQLAQQDEQTQALEEFFIKHVDDKGDRLLVDDDLNITGIIDWQMARVVPRREAFGPSLVTADMSALCSGKVSLSVDDLALADALRQKGISMLPNSMIDEKARRFFWGLALEPKWSYALPLANAILQVFGVSQDWTQWKETALKKYETDDRLQGLIQRFCN</sequence>